<dbReference type="Proteomes" id="UP001595387">
    <property type="component" value="Unassembled WGS sequence"/>
</dbReference>
<dbReference type="EMBL" id="JBHRRZ010000014">
    <property type="protein sequence ID" value="MFC2948308.1"/>
    <property type="molecule type" value="Genomic_DNA"/>
</dbReference>
<proteinExistence type="predicted"/>
<accession>A0ABV7A630</accession>
<dbReference type="InterPro" id="IPR009920">
    <property type="entry name" value="HEPPP_synth_su1"/>
</dbReference>
<evidence type="ECO:0000313" key="2">
    <source>
        <dbReference type="Proteomes" id="UP001595387"/>
    </source>
</evidence>
<sequence>METSSIDIRPYKAQIENKIQHAFLDKYIPKPVIDDEKLKILVAILNNSGGSDRQKQRYVLTAMLAQTALDTHDTVPAYNMENGWSIGNQLKVLAGDYYSGLYYLLLSEIDDFEFIHILASAIKEVNEVKMQLYYTEEGTFNDLMKMREEVESLIIRHIAEFLGDPFPVYIAGKWLVTHKLLQNMNSLKQTGELSITDVWMGQAVNLLEVPFSHAANETVQENLLQLERLSEGIPEPHQLYKEYLLAVVNMHNYNKAR</sequence>
<gene>
    <name evidence="1" type="ORF">ACFODW_08145</name>
</gene>
<dbReference type="RefSeq" id="WP_390305128.1">
    <property type="nucleotide sequence ID" value="NZ_JBHRRZ010000014.1"/>
</dbReference>
<reference evidence="2" key="1">
    <citation type="journal article" date="2019" name="Int. J. Syst. Evol. Microbiol.">
        <title>The Global Catalogue of Microorganisms (GCM) 10K type strain sequencing project: providing services to taxonomists for standard genome sequencing and annotation.</title>
        <authorList>
            <consortium name="The Broad Institute Genomics Platform"/>
            <consortium name="The Broad Institute Genome Sequencing Center for Infectious Disease"/>
            <person name="Wu L."/>
            <person name="Ma J."/>
        </authorList>
    </citation>
    <scope>NUCLEOTIDE SEQUENCE [LARGE SCALE GENOMIC DNA]</scope>
    <source>
        <strain evidence="2">KCTC 13193</strain>
    </source>
</reference>
<comment type="caution">
    <text evidence="1">The sequence shown here is derived from an EMBL/GenBank/DDBJ whole genome shotgun (WGS) entry which is preliminary data.</text>
</comment>
<evidence type="ECO:0000313" key="1">
    <source>
        <dbReference type="EMBL" id="MFC2948308.1"/>
    </source>
</evidence>
<keyword evidence="2" id="KW-1185">Reference proteome</keyword>
<protein>
    <submittedName>
        <fullName evidence="1">Heptaprenyl diphosphate synthase component 1</fullName>
    </submittedName>
</protein>
<organism evidence="1 2">
    <name type="scientific">Virgibacillus sediminis</name>
    <dbReference type="NCBI Taxonomy" id="202260"/>
    <lineage>
        <taxon>Bacteria</taxon>
        <taxon>Bacillati</taxon>
        <taxon>Bacillota</taxon>
        <taxon>Bacilli</taxon>
        <taxon>Bacillales</taxon>
        <taxon>Bacillaceae</taxon>
        <taxon>Virgibacillus</taxon>
    </lineage>
</organism>
<dbReference type="Gene3D" id="1.20.120.1450">
    <property type="match status" value="1"/>
</dbReference>
<dbReference type="Pfam" id="PF07307">
    <property type="entry name" value="HEPPP_synt_1"/>
    <property type="match status" value="1"/>
</dbReference>
<name>A0ABV7A630_9BACI</name>